<dbReference type="OrthoDB" id="9773478at2"/>
<sequence>MQGSGTTATIDLVADMGESYGQWRMGDDDAFLEIITSANIACGYHAGDPRTMDRIVSLCAQRGIGIGAHPSFPDRVGFGRRMMELSETEVRTDIIYQLGALQAFAAAHGTKVTHLCPHGKLGNSVITRPDYAKAMVDAIYSVDPSIVLYTQPGQTADLARERGLKIAMVGNIDRSYEDDGTLTPRGLPGAVLSDPEEIAARTIRLVKDGILVSRNGKELQRHVDTILLHSDGANGLGIAKVVRQRVAEAGITIHRFASI</sequence>
<evidence type="ECO:0000313" key="1">
    <source>
        <dbReference type="EMBL" id="KAE8130268.1"/>
    </source>
</evidence>
<dbReference type="RefSeq" id="WP_152579959.1">
    <property type="nucleotide sequence ID" value="NZ_QDAG01000001.1"/>
</dbReference>
<dbReference type="InterPro" id="IPR005501">
    <property type="entry name" value="LamB/YcsF/PxpA-like"/>
</dbReference>
<gene>
    <name evidence="1" type="ORF">DDE84_01445</name>
</gene>
<name>A0A5N6SAG4_9BIFI</name>
<dbReference type="CDD" id="cd10787">
    <property type="entry name" value="LamB_YcsF_like"/>
    <property type="match status" value="1"/>
</dbReference>
<dbReference type="Proteomes" id="UP000325415">
    <property type="component" value="Unassembled WGS sequence"/>
</dbReference>
<dbReference type="NCBIfam" id="NF003816">
    <property type="entry name" value="PRK05406.1-5"/>
    <property type="match status" value="1"/>
</dbReference>
<dbReference type="AlphaFoldDB" id="A0A5N6SAG4"/>
<dbReference type="PANTHER" id="PTHR30292">
    <property type="entry name" value="UNCHARACTERIZED PROTEIN YBGL-RELATED"/>
    <property type="match status" value="1"/>
</dbReference>
<dbReference type="Pfam" id="PF03746">
    <property type="entry name" value="LamB_YcsF"/>
    <property type="match status" value="1"/>
</dbReference>
<dbReference type="GeneID" id="78126365"/>
<dbReference type="Gene3D" id="3.20.20.370">
    <property type="entry name" value="Glycoside hydrolase/deacetylase"/>
    <property type="match status" value="1"/>
</dbReference>
<comment type="caution">
    <text evidence="1">The sequence shown here is derived from an EMBL/GenBank/DDBJ whole genome shotgun (WGS) entry which is preliminary data.</text>
</comment>
<dbReference type="NCBIfam" id="NF003814">
    <property type="entry name" value="PRK05406.1-3"/>
    <property type="match status" value="1"/>
</dbReference>
<evidence type="ECO:0000313" key="2">
    <source>
        <dbReference type="Proteomes" id="UP000325415"/>
    </source>
</evidence>
<dbReference type="EMBL" id="QDAG01000001">
    <property type="protein sequence ID" value="KAE8130268.1"/>
    <property type="molecule type" value="Genomic_DNA"/>
</dbReference>
<protein>
    <submittedName>
        <fullName evidence="1">LamB/YcsF family protein</fullName>
    </submittedName>
</protein>
<keyword evidence="2" id="KW-1185">Reference proteome</keyword>
<dbReference type="SUPFAM" id="SSF88713">
    <property type="entry name" value="Glycoside hydrolase/deacetylase"/>
    <property type="match status" value="1"/>
</dbReference>
<accession>A0A5N6SAG4</accession>
<dbReference type="GO" id="GO:0005975">
    <property type="term" value="P:carbohydrate metabolic process"/>
    <property type="evidence" value="ECO:0007669"/>
    <property type="project" value="InterPro"/>
</dbReference>
<organism evidence="1 2">
    <name type="scientific">Bifidobacterium tibiigranuli</name>
    <dbReference type="NCBI Taxonomy" id="2172043"/>
    <lineage>
        <taxon>Bacteria</taxon>
        <taxon>Bacillati</taxon>
        <taxon>Actinomycetota</taxon>
        <taxon>Actinomycetes</taxon>
        <taxon>Bifidobacteriales</taxon>
        <taxon>Bifidobacteriaceae</taxon>
        <taxon>Bifidobacterium</taxon>
    </lineage>
</organism>
<dbReference type="InterPro" id="IPR011330">
    <property type="entry name" value="Glyco_hydro/deAcase_b/a-brl"/>
</dbReference>
<reference evidence="1 2" key="1">
    <citation type="submission" date="2018-04" db="EMBL/GenBank/DDBJ databases">
        <authorList>
            <person name="Eckel V.P."/>
            <person name="Vogel R.F."/>
        </authorList>
    </citation>
    <scope>NUCLEOTIDE SEQUENCE [LARGE SCALE GENOMIC DNA]</scope>
    <source>
        <strain evidence="2">TMW 2.1764</strain>
    </source>
</reference>
<proteinExistence type="predicted"/>
<dbReference type="PANTHER" id="PTHR30292:SF0">
    <property type="entry name" value="5-OXOPROLINASE SUBUNIT A"/>
    <property type="match status" value="1"/>
</dbReference>